<dbReference type="InterPro" id="IPR050263">
    <property type="entry name" value="Bact_Fimbrial_Adh_Pro"/>
</dbReference>
<evidence type="ECO:0000313" key="3">
    <source>
        <dbReference type="EMBL" id="RAY24712.1"/>
    </source>
</evidence>
<protein>
    <submittedName>
        <fullName evidence="2">Fimbrial protein</fullName>
    </submittedName>
</protein>
<accession>A0A2J0PNR6</accession>
<reference evidence="4" key="3">
    <citation type="submission" date="2022-04" db="EMBL/GenBank/DDBJ databases">
        <title>Co-occurrence of mcr-9 and blaNDM-1 in multidrug-resistant Enterobacter kobei strain isolated from an infant with urinary infection.</title>
        <authorList>
            <person name="Zeng H."/>
        </authorList>
    </citation>
    <scope>NUCLEOTIDE SEQUENCE</scope>
    <source>
        <strain evidence="4">EC1382</strain>
    </source>
</reference>
<dbReference type="NCBIfam" id="NF011796">
    <property type="entry name" value="PRK15263.1-2"/>
    <property type="match status" value="1"/>
</dbReference>
<dbReference type="KEGG" id="ekb:BFV64_03640"/>
<dbReference type="Proteomes" id="UP000230495">
    <property type="component" value="Unassembled WGS sequence"/>
</dbReference>
<dbReference type="Proteomes" id="UP001228563">
    <property type="component" value="Chromosome"/>
</dbReference>
<dbReference type="PANTHER" id="PTHR33420:SF12">
    <property type="entry name" value="FIMBRIN-LIKE PROTEIN FIMI-RELATED"/>
    <property type="match status" value="1"/>
</dbReference>
<dbReference type="EMBL" id="NEEU01000002">
    <property type="protein sequence ID" value="PJD76427.1"/>
    <property type="molecule type" value="Genomic_DNA"/>
</dbReference>
<accession>A0A0H0DIU5</accession>
<sequence length="187" mass="18771">MKFNSTLLALSVAALFATGTANAAITGTPSAKLTVQSTITAGTCTAKVTNSAGADATEVNFGDVYKADLENKSRVEPLKISFTGCAGVKKAMVSAASGTGGSCSGNNLDGDAYAAGQNTAFELWSGAVDSGLQLNCKTPPAAQAVTITSGVGEFPMNSRIVIAKDKTIADVGTGSVTAPVTFTVTYQ</sequence>
<dbReference type="OrthoDB" id="6504655at2"/>
<keyword evidence="6" id="KW-1185">Reference proteome</keyword>
<dbReference type="InterPro" id="IPR036937">
    <property type="entry name" value="Adhesion_dom_fimbrial_sf"/>
</dbReference>
<evidence type="ECO:0000256" key="1">
    <source>
        <dbReference type="SAM" id="SignalP"/>
    </source>
</evidence>
<dbReference type="EMBL" id="CP096849">
    <property type="protein sequence ID" value="WMT66714.1"/>
    <property type="molecule type" value="Genomic_DNA"/>
</dbReference>
<reference evidence="2 5" key="1">
    <citation type="journal article" date="2017" name="J. Antimicrob. Chemother.">
        <title>Characterization of the population structure, drug resistance mechanisms and plasmids of the community-associated Enterobacter cloacae complex in China.</title>
        <authorList>
            <person name="Zhou K."/>
            <person name="Yu W."/>
            <person name="Cao X."/>
            <person name="Shen P."/>
            <person name="Lu H."/>
            <person name="Luo Q."/>
            <person name="Rossen J.W.A."/>
            <person name="Xiao Y."/>
        </authorList>
    </citation>
    <scope>NUCLEOTIDE SEQUENCE [LARGE SCALE GENOMIC DNA]</scope>
    <source>
        <strain evidence="2">ECC1097</strain>
    </source>
</reference>
<dbReference type="Gene3D" id="2.60.40.1090">
    <property type="entry name" value="Fimbrial-type adhesion domain"/>
    <property type="match status" value="1"/>
</dbReference>
<dbReference type="GO" id="GO:0043709">
    <property type="term" value="P:cell adhesion involved in single-species biofilm formation"/>
    <property type="evidence" value="ECO:0007669"/>
    <property type="project" value="TreeGrafter"/>
</dbReference>
<dbReference type="EMBL" id="QMCK01000046">
    <property type="protein sequence ID" value="RAY24712.1"/>
    <property type="molecule type" value="Genomic_DNA"/>
</dbReference>
<evidence type="ECO:0000313" key="5">
    <source>
        <dbReference type="Proteomes" id="UP000230495"/>
    </source>
</evidence>
<accession>A0A181CTI1</accession>
<dbReference type="RefSeq" id="WP_014882593.1">
    <property type="nucleotide sequence ID" value="NC_018405.1"/>
</dbReference>
<feature type="chain" id="PRO_5044574511" evidence="1">
    <location>
        <begin position="24"/>
        <end position="187"/>
    </location>
</feature>
<dbReference type="Proteomes" id="UP000250603">
    <property type="component" value="Unassembled WGS sequence"/>
</dbReference>
<organism evidence="2">
    <name type="scientific">Enterobacter kobei</name>
    <dbReference type="NCBI Taxonomy" id="208224"/>
    <lineage>
        <taxon>Bacteria</taxon>
        <taxon>Pseudomonadati</taxon>
        <taxon>Pseudomonadota</taxon>
        <taxon>Gammaproteobacteria</taxon>
        <taxon>Enterobacterales</taxon>
        <taxon>Enterobacteriaceae</taxon>
        <taxon>Enterobacter</taxon>
        <taxon>Enterobacter cloacae complex</taxon>
    </lineage>
</organism>
<evidence type="ECO:0000313" key="2">
    <source>
        <dbReference type="EMBL" id="PJD76427.1"/>
    </source>
</evidence>
<feature type="signal peptide" evidence="1">
    <location>
        <begin position="1"/>
        <end position="23"/>
    </location>
</feature>
<dbReference type="AlphaFoldDB" id="A0A2J0PNR6"/>
<dbReference type="KEGG" id="eno:ECENHK_04105"/>
<dbReference type="GO" id="GO:0009289">
    <property type="term" value="C:pilus"/>
    <property type="evidence" value="ECO:0007669"/>
    <property type="project" value="InterPro"/>
</dbReference>
<dbReference type="SUPFAM" id="SSF49401">
    <property type="entry name" value="Bacterial adhesins"/>
    <property type="match status" value="1"/>
</dbReference>
<dbReference type="PANTHER" id="PTHR33420">
    <property type="entry name" value="FIMBRIAL SUBUNIT ELFA-RELATED"/>
    <property type="match status" value="1"/>
</dbReference>
<evidence type="ECO:0000313" key="4">
    <source>
        <dbReference type="EMBL" id="WMT66714.1"/>
    </source>
</evidence>
<proteinExistence type="predicted"/>
<keyword evidence="1" id="KW-0732">Signal</keyword>
<gene>
    <name evidence="2" type="ORF">B9Q37_03420</name>
    <name evidence="3" type="ORF">DP181_14085</name>
    <name evidence="4" type="ORF">M2B19_03790</name>
</gene>
<dbReference type="InterPro" id="IPR008966">
    <property type="entry name" value="Adhesion_dom_sf"/>
</dbReference>
<reference evidence="3 6" key="2">
    <citation type="submission" date="2018-06" db="EMBL/GenBank/DDBJ databases">
        <title>ACT-28, a chromosomally-encoded AmpC with carbapenemase activity from Enterobacter kobei.</title>
        <authorList>
            <person name="Jousset A.B."/>
            <person name="Oueslati S."/>
            <person name="Bernabeu S."/>
            <person name="Takissian J."/>
            <person name="Creton E."/>
            <person name="Vogel A."/>
            <person name="Cotellon G."/>
            <person name="Bonnin R.A."/>
            <person name="Dortet L."/>
            <person name="Naas T."/>
        </authorList>
    </citation>
    <scope>NUCLEOTIDE SEQUENCE [LARGE SCALE GENOMIC DNA]</scope>
    <source>
        <strain evidence="3 6">149H6</strain>
    </source>
</reference>
<evidence type="ECO:0000313" key="6">
    <source>
        <dbReference type="Proteomes" id="UP000250603"/>
    </source>
</evidence>
<name>A0A2J0PNR6_9ENTR</name>